<comment type="caution">
    <text evidence="1">The sequence shown here is derived from an EMBL/GenBank/DDBJ whole genome shotgun (WGS) entry which is preliminary data.</text>
</comment>
<proteinExistence type="predicted"/>
<dbReference type="AlphaFoldDB" id="A0AAD9MRZ9"/>
<accession>A0AAD9MRZ9</accession>
<sequence length="175" mass="20096">MSICPGKSELDKKYRFISHLQLYPIKHDNLTLGFDPTTQEGVYINEVHITSPQHCLVVDIDQLVGGTTEDYERHIDNSINRVADVYANVQSLPRNSPPTQFGFLSCKIREQKNKAGEYLDGLDQEKREKLIKFAVPLGRKQRQAKRKKCGEIKEEIQQRIAAKMQKTNRPMRGIS</sequence>
<reference evidence="1" key="1">
    <citation type="journal article" date="2023" name="Mol. Biol. Evol.">
        <title>Third-Generation Sequencing Reveals the Adaptive Role of the Epigenome in Three Deep-Sea Polychaetes.</title>
        <authorList>
            <person name="Perez M."/>
            <person name="Aroh O."/>
            <person name="Sun Y."/>
            <person name="Lan Y."/>
            <person name="Juniper S.K."/>
            <person name="Young C.R."/>
            <person name="Angers B."/>
            <person name="Qian P.Y."/>
        </authorList>
    </citation>
    <scope>NUCLEOTIDE SEQUENCE</scope>
    <source>
        <strain evidence="1">P08H-3</strain>
    </source>
</reference>
<organism evidence="1 2">
    <name type="scientific">Paralvinella palmiformis</name>
    <dbReference type="NCBI Taxonomy" id="53620"/>
    <lineage>
        <taxon>Eukaryota</taxon>
        <taxon>Metazoa</taxon>
        <taxon>Spiralia</taxon>
        <taxon>Lophotrochozoa</taxon>
        <taxon>Annelida</taxon>
        <taxon>Polychaeta</taxon>
        <taxon>Sedentaria</taxon>
        <taxon>Canalipalpata</taxon>
        <taxon>Terebellida</taxon>
        <taxon>Terebelliformia</taxon>
        <taxon>Alvinellidae</taxon>
        <taxon>Paralvinella</taxon>
    </lineage>
</organism>
<gene>
    <name evidence="1" type="ORF">LSH36_1220g00071</name>
</gene>
<evidence type="ECO:0000313" key="1">
    <source>
        <dbReference type="EMBL" id="KAK2140874.1"/>
    </source>
</evidence>
<name>A0AAD9MRZ9_9ANNE</name>
<evidence type="ECO:0000313" key="2">
    <source>
        <dbReference type="Proteomes" id="UP001208570"/>
    </source>
</evidence>
<protein>
    <submittedName>
        <fullName evidence="1">Uncharacterized protein</fullName>
    </submittedName>
</protein>
<keyword evidence="2" id="KW-1185">Reference proteome</keyword>
<dbReference type="EMBL" id="JAODUP010001220">
    <property type="protein sequence ID" value="KAK2140874.1"/>
    <property type="molecule type" value="Genomic_DNA"/>
</dbReference>
<dbReference type="Proteomes" id="UP001208570">
    <property type="component" value="Unassembled WGS sequence"/>
</dbReference>